<organism evidence="2 3">
    <name type="scientific">Plakobranchus ocellatus</name>
    <dbReference type="NCBI Taxonomy" id="259542"/>
    <lineage>
        <taxon>Eukaryota</taxon>
        <taxon>Metazoa</taxon>
        <taxon>Spiralia</taxon>
        <taxon>Lophotrochozoa</taxon>
        <taxon>Mollusca</taxon>
        <taxon>Gastropoda</taxon>
        <taxon>Heterobranchia</taxon>
        <taxon>Euthyneura</taxon>
        <taxon>Panpulmonata</taxon>
        <taxon>Sacoglossa</taxon>
        <taxon>Placobranchoidea</taxon>
        <taxon>Plakobranchidae</taxon>
        <taxon>Plakobranchus</taxon>
    </lineage>
</organism>
<feature type="compositionally biased region" description="Basic residues" evidence="1">
    <location>
        <begin position="55"/>
        <end position="66"/>
    </location>
</feature>
<gene>
    <name evidence="2" type="ORF">PoB_003114800</name>
</gene>
<evidence type="ECO:0000313" key="2">
    <source>
        <dbReference type="EMBL" id="GFO04643.1"/>
    </source>
</evidence>
<keyword evidence="3" id="KW-1185">Reference proteome</keyword>
<evidence type="ECO:0000256" key="1">
    <source>
        <dbReference type="SAM" id="MobiDB-lite"/>
    </source>
</evidence>
<protein>
    <submittedName>
        <fullName evidence="2">Uncharacterized protein</fullName>
    </submittedName>
</protein>
<proteinExistence type="predicted"/>
<dbReference type="EMBL" id="BLXT01003740">
    <property type="protein sequence ID" value="GFO04643.1"/>
    <property type="molecule type" value="Genomic_DNA"/>
</dbReference>
<dbReference type="Proteomes" id="UP000735302">
    <property type="component" value="Unassembled WGS sequence"/>
</dbReference>
<sequence>MKAWTLNKNQESIRKKRVPSHLGVANTHSCESWANLKVWMINDTRRKEEKEEKGRRMRRKRTRRGKKGEDEEFN</sequence>
<reference evidence="2 3" key="1">
    <citation type="journal article" date="2021" name="Elife">
        <title>Chloroplast acquisition without the gene transfer in kleptoplastic sea slugs, Plakobranchus ocellatus.</title>
        <authorList>
            <person name="Maeda T."/>
            <person name="Takahashi S."/>
            <person name="Yoshida T."/>
            <person name="Shimamura S."/>
            <person name="Takaki Y."/>
            <person name="Nagai Y."/>
            <person name="Toyoda A."/>
            <person name="Suzuki Y."/>
            <person name="Arimoto A."/>
            <person name="Ishii H."/>
            <person name="Satoh N."/>
            <person name="Nishiyama T."/>
            <person name="Hasebe M."/>
            <person name="Maruyama T."/>
            <person name="Minagawa J."/>
            <person name="Obokata J."/>
            <person name="Shigenobu S."/>
        </authorList>
    </citation>
    <scope>NUCLEOTIDE SEQUENCE [LARGE SCALE GENOMIC DNA]</scope>
</reference>
<evidence type="ECO:0000313" key="3">
    <source>
        <dbReference type="Proteomes" id="UP000735302"/>
    </source>
</evidence>
<feature type="region of interest" description="Disordered" evidence="1">
    <location>
        <begin position="44"/>
        <end position="74"/>
    </location>
</feature>
<name>A0AAV4ABK6_9GAST</name>
<comment type="caution">
    <text evidence="2">The sequence shown here is derived from an EMBL/GenBank/DDBJ whole genome shotgun (WGS) entry which is preliminary data.</text>
</comment>
<feature type="compositionally biased region" description="Basic and acidic residues" evidence="1">
    <location>
        <begin position="44"/>
        <end position="54"/>
    </location>
</feature>
<dbReference type="AlphaFoldDB" id="A0AAV4ABK6"/>
<accession>A0AAV4ABK6</accession>